<keyword evidence="2" id="KW-1003">Cell membrane</keyword>
<comment type="subcellular location">
    <subcellularLocation>
        <location evidence="1">Cell membrane</location>
        <topology evidence="1">Multi-pass membrane protein</topology>
    </subcellularLocation>
</comment>
<dbReference type="PANTHER" id="PTHR30572:SF4">
    <property type="entry name" value="ABC TRANSPORTER PERMEASE YTRF"/>
    <property type="match status" value="1"/>
</dbReference>
<evidence type="ECO:0000256" key="7">
    <source>
        <dbReference type="SAM" id="Phobius"/>
    </source>
</evidence>
<dbReference type="STRING" id="58114.SAMN05216270_102333"/>
<name>A0A1G6SWC1_9ACTN</name>
<feature type="transmembrane region" description="Helical" evidence="7">
    <location>
        <begin position="378"/>
        <end position="399"/>
    </location>
</feature>
<dbReference type="EMBL" id="FNAD01000002">
    <property type="protein sequence ID" value="SDD21069.1"/>
    <property type="molecule type" value="Genomic_DNA"/>
</dbReference>
<organism evidence="9 10">
    <name type="scientific">Glycomyces harbinensis</name>
    <dbReference type="NCBI Taxonomy" id="58114"/>
    <lineage>
        <taxon>Bacteria</taxon>
        <taxon>Bacillati</taxon>
        <taxon>Actinomycetota</taxon>
        <taxon>Actinomycetes</taxon>
        <taxon>Glycomycetales</taxon>
        <taxon>Glycomycetaceae</taxon>
        <taxon>Glycomyces</taxon>
    </lineage>
</organism>
<dbReference type="Pfam" id="PF02687">
    <property type="entry name" value="FtsX"/>
    <property type="match status" value="2"/>
</dbReference>
<reference evidence="10" key="1">
    <citation type="submission" date="2016-10" db="EMBL/GenBank/DDBJ databases">
        <authorList>
            <person name="Varghese N."/>
            <person name="Submissions S."/>
        </authorList>
    </citation>
    <scope>NUCLEOTIDE SEQUENCE [LARGE SCALE GENOMIC DNA]</scope>
    <source>
        <strain evidence="10">CGMCC 4.3516</strain>
    </source>
</reference>
<accession>A0A1G6SWC1</accession>
<evidence type="ECO:0000259" key="8">
    <source>
        <dbReference type="Pfam" id="PF02687"/>
    </source>
</evidence>
<dbReference type="InterPro" id="IPR003838">
    <property type="entry name" value="ABC3_permease_C"/>
</dbReference>
<comment type="similarity">
    <text evidence="6">Belongs to the ABC-4 integral membrane protein family.</text>
</comment>
<feature type="transmembrane region" description="Helical" evidence="7">
    <location>
        <begin position="896"/>
        <end position="919"/>
    </location>
</feature>
<feature type="transmembrane region" description="Helical" evidence="7">
    <location>
        <begin position="796"/>
        <end position="824"/>
    </location>
</feature>
<keyword evidence="3 7" id="KW-0812">Transmembrane</keyword>
<proteinExistence type="inferred from homology"/>
<feature type="domain" description="ABC3 transporter permease C-terminal" evidence="8">
    <location>
        <begin position="292"/>
        <end position="402"/>
    </location>
</feature>
<dbReference type="AlphaFoldDB" id="A0A1G6SWC1"/>
<feature type="transmembrane region" description="Helical" evidence="7">
    <location>
        <begin position="333"/>
        <end position="358"/>
    </location>
</feature>
<keyword evidence="5 7" id="KW-0472">Membrane</keyword>
<dbReference type="GO" id="GO:0022857">
    <property type="term" value="F:transmembrane transporter activity"/>
    <property type="evidence" value="ECO:0007669"/>
    <property type="project" value="TreeGrafter"/>
</dbReference>
<evidence type="ECO:0000256" key="4">
    <source>
        <dbReference type="ARBA" id="ARBA00022989"/>
    </source>
</evidence>
<sequence length="931" mass="98581">MFASHRLAFRIARREAMRYKGRSALSIALLGLPLLGVAIGATAYDTSQLSVAETAEQYLGENEAYIELALPGVPITQYDWDSQYFYWDSEGDEDAGRALTETEILAALPVGSRLAPYGPYSGSGEQVDVETPDGLGQIDTLGYNLADEAYEASGMEYVEGSMPGRGEVVISAAAADYLGLGVGDELVVDKGVGTDEHEVSGIVEFPWDLNGRFAIGAVFPGTAEGWLVDTPEPLTDDQALALNGLGIGVWSQAHIGNPPPLPPGAEDLSYSGSDEALTLIYGLIVVAVVMEVVLLAGPAFAISARRRTREFALMSATGATPAQIRNTVLAGGLLFGLLAALIAVALGIAVVALAMPLLEQFVGHRSAGLRVLPQLQGALVGVAVATGLLSALAAAISASRINVVAALMGRTPGRKGSKRWLVVGLAMVGAGIAAGLAGLSMWSLPLMAAAIILAQLGLVACTPALLALTARLGRWMPLSPRMAMREAGRNRGSAAPAIAAVLGVVAAGMCFSMVVTADAERNLEKQEQILSQDAMTLTLMNNTGEGVPDWEAALAETEPVLRAALPDLRLTYLPEYSGESACEALPVAEGEDPDCSWTLTRPEDNECSYWSADYDSEETERAAVEAAREDPRCDENIDSQWYSGGDFPVSTDPAIVQAYTELEGEELDEAVAVLEAGGVLTADEWSLTDQGTVVLQQEITIWDENGSSTEPQQTFVELPAFLVDKGQLGYQQLLLSPGAAEEMGMTESLWQRKYLIETSADTDSGLTEALTADLGQEVVDGAVWAQFEITDYRDPFTFYFVLAVTGLCALIALGATAVSTGLIIAEQRRDMTTLGAVGAPPGLRKRFAMWQTVMIALFGAGLGTVAGVIGYALIREALNRPLQYGYPFDTLYGWELPWAAIGITVLAVPLIAAVGALVFTRARLPSERRLT</sequence>
<evidence type="ECO:0000256" key="1">
    <source>
        <dbReference type="ARBA" id="ARBA00004651"/>
    </source>
</evidence>
<protein>
    <submittedName>
        <fullName evidence="9">Putative ABC transport system permease protein</fullName>
    </submittedName>
</protein>
<dbReference type="RefSeq" id="WP_091029660.1">
    <property type="nucleotide sequence ID" value="NZ_FNAD01000002.1"/>
</dbReference>
<evidence type="ECO:0000313" key="9">
    <source>
        <dbReference type="EMBL" id="SDD21069.1"/>
    </source>
</evidence>
<evidence type="ECO:0000256" key="5">
    <source>
        <dbReference type="ARBA" id="ARBA00023136"/>
    </source>
</evidence>
<dbReference type="GO" id="GO:0005886">
    <property type="term" value="C:plasma membrane"/>
    <property type="evidence" value="ECO:0007669"/>
    <property type="project" value="UniProtKB-SubCell"/>
</dbReference>
<dbReference type="OrthoDB" id="3405625at2"/>
<keyword evidence="4 7" id="KW-1133">Transmembrane helix</keyword>
<feature type="transmembrane region" description="Helical" evidence="7">
    <location>
        <begin position="420"/>
        <end position="442"/>
    </location>
</feature>
<feature type="domain" description="ABC3 transporter permease C-terminal" evidence="8">
    <location>
        <begin position="804"/>
        <end position="918"/>
    </location>
</feature>
<dbReference type="PANTHER" id="PTHR30572">
    <property type="entry name" value="MEMBRANE COMPONENT OF TRANSPORTER-RELATED"/>
    <property type="match status" value="1"/>
</dbReference>
<feature type="transmembrane region" description="Helical" evidence="7">
    <location>
        <begin position="494"/>
        <end position="515"/>
    </location>
</feature>
<dbReference type="InterPro" id="IPR050250">
    <property type="entry name" value="Macrolide_Exporter_MacB"/>
</dbReference>
<gene>
    <name evidence="9" type="ORF">SAMN05216270_102333</name>
</gene>
<evidence type="ECO:0000256" key="6">
    <source>
        <dbReference type="ARBA" id="ARBA00038076"/>
    </source>
</evidence>
<feature type="transmembrane region" description="Helical" evidence="7">
    <location>
        <begin position="853"/>
        <end position="874"/>
    </location>
</feature>
<feature type="transmembrane region" description="Helical" evidence="7">
    <location>
        <begin position="448"/>
        <end position="473"/>
    </location>
</feature>
<feature type="transmembrane region" description="Helical" evidence="7">
    <location>
        <begin position="279"/>
        <end position="304"/>
    </location>
</feature>
<evidence type="ECO:0000256" key="3">
    <source>
        <dbReference type="ARBA" id="ARBA00022692"/>
    </source>
</evidence>
<dbReference type="Proteomes" id="UP000198949">
    <property type="component" value="Unassembled WGS sequence"/>
</dbReference>
<evidence type="ECO:0000256" key="2">
    <source>
        <dbReference type="ARBA" id="ARBA00022475"/>
    </source>
</evidence>
<keyword evidence="10" id="KW-1185">Reference proteome</keyword>
<evidence type="ECO:0000313" key="10">
    <source>
        <dbReference type="Proteomes" id="UP000198949"/>
    </source>
</evidence>